<reference evidence="15 16" key="2">
    <citation type="journal article" date="2018" name="Int. J. Syst. Evol. Microbiol.">
        <title>Marinobacterium aestuarii sp. nov., a benzene-degrading marine bacterium isolated from estuary sediment.</title>
        <authorList>
            <person name="Bae S.S."/>
            <person name="Jung J."/>
            <person name="Chung D."/>
            <person name="Baek K."/>
        </authorList>
    </citation>
    <scope>NUCLEOTIDE SEQUENCE [LARGE SCALE GENOMIC DNA]</scope>
    <source>
        <strain evidence="15 16">ST58-10</strain>
    </source>
</reference>
<dbReference type="PROSITE" id="PS00767">
    <property type="entry name" value="THF_DHG_CYH_2"/>
    <property type="match status" value="1"/>
</dbReference>
<dbReference type="NCBIfam" id="NF010785">
    <property type="entry name" value="PRK14188.1"/>
    <property type="match status" value="1"/>
</dbReference>
<dbReference type="InterPro" id="IPR036291">
    <property type="entry name" value="NAD(P)-bd_dom_sf"/>
</dbReference>
<dbReference type="EC" id="3.5.4.9" evidence="12"/>
<keyword evidence="10 12" id="KW-0486">Methionine biosynthesis</keyword>
<keyword evidence="16" id="KW-1185">Reference proteome</keyword>
<dbReference type="GO" id="GO:0004488">
    <property type="term" value="F:methylenetetrahydrofolate dehydrogenase (NADP+) activity"/>
    <property type="evidence" value="ECO:0007669"/>
    <property type="project" value="UniProtKB-UniRule"/>
</dbReference>
<dbReference type="GO" id="GO:0035999">
    <property type="term" value="P:tetrahydrofolate interconversion"/>
    <property type="evidence" value="ECO:0007669"/>
    <property type="project" value="UniProtKB-UniRule"/>
</dbReference>
<comment type="catalytic activity">
    <reaction evidence="12">
        <text>(6R)-5,10-methenyltetrahydrofolate + H2O = (6R)-10-formyltetrahydrofolate + H(+)</text>
        <dbReference type="Rhea" id="RHEA:23700"/>
        <dbReference type="ChEBI" id="CHEBI:15377"/>
        <dbReference type="ChEBI" id="CHEBI:15378"/>
        <dbReference type="ChEBI" id="CHEBI:57455"/>
        <dbReference type="ChEBI" id="CHEBI:195366"/>
        <dbReference type="EC" id="3.5.4.9"/>
    </reaction>
</comment>
<comment type="pathway">
    <text evidence="1 12">One-carbon metabolism; tetrahydrofolate interconversion.</text>
</comment>
<evidence type="ECO:0000256" key="1">
    <source>
        <dbReference type="ARBA" id="ARBA00004777"/>
    </source>
</evidence>
<proteinExistence type="inferred from homology"/>
<dbReference type="InterPro" id="IPR020631">
    <property type="entry name" value="THF_DH/CycHdrlase_NAD-bd_dom"/>
</dbReference>
<dbReference type="SUPFAM" id="SSF51735">
    <property type="entry name" value="NAD(P)-binding Rossmann-fold domains"/>
    <property type="match status" value="1"/>
</dbReference>
<comment type="subunit">
    <text evidence="2 12">Homodimer.</text>
</comment>
<feature type="domain" description="Tetrahydrofolate dehydrogenase/cyclohydrolase NAD(P)-binding" evidence="14">
    <location>
        <begin position="152"/>
        <end position="297"/>
    </location>
</feature>
<keyword evidence="3 12" id="KW-0554">One-carbon metabolism</keyword>
<dbReference type="CDD" id="cd01080">
    <property type="entry name" value="NAD_bind_m-THF_DH_Cyclohyd"/>
    <property type="match status" value="1"/>
</dbReference>
<sequence length="300" mass="30828">MSELAQHQQLTSPKAALIDGKAFAAQVRGQVKSGAEAFSAVEGRRPGLAVVLVGSDAASQVYVRTKVRQAAEAGIESFAHLLDVTTTQAQLLALIDALNADDSVDGILVQLPLPAGLDESAVIEAIDPAKDVDGFHPVNVGRLSAGQPSLVPCTPLGCLLLLQDRLGDLSGLKAVVVGRSNIVGKPMGQLLLNANCTVTTVHSRSRDLAAECRQADILVVAVGRPGMITADHIKPGATVLDVGINRLQDEAGNGRLVGDVDFAAASAVAGALTPVPGGIGPMTVACLLRNTLTAAQLRRA</sequence>
<protein>
    <recommendedName>
        <fullName evidence="12">Bifunctional protein FolD</fullName>
    </recommendedName>
    <domain>
        <recommendedName>
            <fullName evidence="12">Methylenetetrahydrofolate dehydrogenase</fullName>
            <ecNumber evidence="12">1.5.1.5</ecNumber>
        </recommendedName>
    </domain>
    <domain>
        <recommendedName>
            <fullName evidence="12">Methenyltetrahydrofolate cyclohydrolase</fullName>
            <ecNumber evidence="12">3.5.4.9</ecNumber>
        </recommendedName>
    </domain>
</protein>
<evidence type="ECO:0000259" key="14">
    <source>
        <dbReference type="Pfam" id="PF02882"/>
    </source>
</evidence>
<dbReference type="NCBIfam" id="NF010783">
    <property type="entry name" value="PRK14186.1"/>
    <property type="match status" value="1"/>
</dbReference>
<evidence type="ECO:0000256" key="8">
    <source>
        <dbReference type="ARBA" id="ARBA00023002"/>
    </source>
</evidence>
<dbReference type="RefSeq" id="WP_067379216.1">
    <property type="nucleotide sequence ID" value="NZ_CP015839.1"/>
</dbReference>
<evidence type="ECO:0000256" key="4">
    <source>
        <dbReference type="ARBA" id="ARBA00022605"/>
    </source>
</evidence>
<dbReference type="GO" id="GO:0000105">
    <property type="term" value="P:L-histidine biosynthetic process"/>
    <property type="evidence" value="ECO:0007669"/>
    <property type="project" value="UniProtKB-KW"/>
</dbReference>
<dbReference type="InterPro" id="IPR046346">
    <property type="entry name" value="Aminoacid_DH-like_N_sf"/>
</dbReference>
<evidence type="ECO:0000256" key="7">
    <source>
        <dbReference type="ARBA" id="ARBA00022857"/>
    </source>
</evidence>
<evidence type="ECO:0000256" key="5">
    <source>
        <dbReference type="ARBA" id="ARBA00022755"/>
    </source>
</evidence>
<dbReference type="Gene3D" id="3.40.50.10860">
    <property type="entry name" value="Leucine Dehydrogenase, chain A, domain 1"/>
    <property type="match status" value="1"/>
</dbReference>
<dbReference type="PANTHER" id="PTHR48099">
    <property type="entry name" value="C-1-TETRAHYDROFOLATE SYNTHASE, CYTOPLASMIC-RELATED"/>
    <property type="match status" value="1"/>
</dbReference>
<dbReference type="InterPro" id="IPR020630">
    <property type="entry name" value="THF_DH/CycHdrlase_cat_dom"/>
</dbReference>
<dbReference type="FunFam" id="3.40.50.720:FF:000006">
    <property type="entry name" value="Bifunctional protein FolD"/>
    <property type="match status" value="1"/>
</dbReference>
<evidence type="ECO:0000256" key="9">
    <source>
        <dbReference type="ARBA" id="ARBA00023102"/>
    </source>
</evidence>
<keyword evidence="7 12" id="KW-0521">NADP</keyword>
<feature type="binding site" evidence="12">
    <location>
        <position position="244"/>
    </location>
    <ligand>
        <name>NADP(+)</name>
        <dbReference type="ChEBI" id="CHEBI:58349"/>
    </ligand>
</feature>
<dbReference type="KEGG" id="mars:A8C75_05480"/>
<dbReference type="PANTHER" id="PTHR48099:SF5">
    <property type="entry name" value="C-1-TETRAHYDROFOLATE SYNTHASE, CYTOPLASMIC"/>
    <property type="match status" value="1"/>
</dbReference>
<dbReference type="Pfam" id="PF02882">
    <property type="entry name" value="THF_DHG_CYH_C"/>
    <property type="match status" value="1"/>
</dbReference>
<keyword evidence="8 12" id="KW-0560">Oxidoreductase</keyword>
<dbReference type="EC" id="1.5.1.5" evidence="12"/>
<gene>
    <name evidence="12" type="primary">folD</name>
    <name evidence="15" type="ORF">A8C75_05480</name>
</gene>
<dbReference type="AlphaFoldDB" id="A0A1A9EW68"/>
<comment type="function">
    <text evidence="12">Catalyzes the oxidation of 5,10-methylenetetrahydrofolate to 5,10-methenyltetrahydrofolate and then the hydrolysis of 5,10-methenyltetrahydrofolate to 10-formyltetrahydrofolate.</text>
</comment>
<evidence type="ECO:0000259" key="13">
    <source>
        <dbReference type="Pfam" id="PF00763"/>
    </source>
</evidence>
<dbReference type="GO" id="GO:0005829">
    <property type="term" value="C:cytosol"/>
    <property type="evidence" value="ECO:0007669"/>
    <property type="project" value="TreeGrafter"/>
</dbReference>
<comment type="caution">
    <text evidence="12">Lacks conserved residue(s) required for the propagation of feature annotation.</text>
</comment>
<dbReference type="UniPathway" id="UPA00193"/>
<evidence type="ECO:0000256" key="12">
    <source>
        <dbReference type="HAMAP-Rule" id="MF_01576"/>
    </source>
</evidence>
<comment type="similarity">
    <text evidence="12">Belongs to the tetrahydrofolate dehydrogenase/cyclohydrolase family.</text>
</comment>
<dbReference type="Proteomes" id="UP000078070">
    <property type="component" value="Chromosome"/>
</dbReference>
<keyword evidence="5 12" id="KW-0658">Purine biosynthesis</keyword>
<dbReference type="SUPFAM" id="SSF53223">
    <property type="entry name" value="Aminoacid dehydrogenase-like, N-terminal domain"/>
    <property type="match status" value="1"/>
</dbReference>
<dbReference type="InterPro" id="IPR000672">
    <property type="entry name" value="THF_DH/CycHdrlase"/>
</dbReference>
<feature type="domain" description="Tetrahydrofolate dehydrogenase/cyclohydrolase catalytic" evidence="13">
    <location>
        <begin position="18"/>
        <end position="133"/>
    </location>
</feature>
<dbReference type="InterPro" id="IPR020867">
    <property type="entry name" value="THF_DH/CycHdrlase_CS"/>
</dbReference>
<keyword evidence="9 12" id="KW-0368">Histidine biosynthesis</keyword>
<reference evidence="16" key="1">
    <citation type="submission" date="2016-05" db="EMBL/GenBank/DDBJ databases">
        <authorList>
            <person name="Baek K."/>
            <person name="Yang S.-J."/>
        </authorList>
    </citation>
    <scope>NUCLEOTIDE SEQUENCE [LARGE SCALE GENOMIC DNA]</scope>
    <source>
        <strain evidence="16">ST58-10</strain>
    </source>
</reference>
<dbReference type="HAMAP" id="MF_01576">
    <property type="entry name" value="THF_DHG_CYH"/>
    <property type="match status" value="1"/>
</dbReference>
<comment type="catalytic activity">
    <reaction evidence="12">
        <text>(6R)-5,10-methylene-5,6,7,8-tetrahydrofolate + NADP(+) = (6R)-5,10-methenyltetrahydrofolate + NADPH</text>
        <dbReference type="Rhea" id="RHEA:22812"/>
        <dbReference type="ChEBI" id="CHEBI:15636"/>
        <dbReference type="ChEBI" id="CHEBI:57455"/>
        <dbReference type="ChEBI" id="CHEBI:57783"/>
        <dbReference type="ChEBI" id="CHEBI:58349"/>
        <dbReference type="EC" id="1.5.1.5"/>
    </reaction>
</comment>
<evidence type="ECO:0000256" key="11">
    <source>
        <dbReference type="ARBA" id="ARBA00023268"/>
    </source>
</evidence>
<dbReference type="PROSITE" id="PS00766">
    <property type="entry name" value="THF_DHG_CYH_1"/>
    <property type="match status" value="1"/>
</dbReference>
<keyword evidence="4 12" id="KW-0028">Amino-acid biosynthesis</keyword>
<dbReference type="Gene3D" id="3.40.50.720">
    <property type="entry name" value="NAD(P)-binding Rossmann-like Domain"/>
    <property type="match status" value="1"/>
</dbReference>
<dbReference type="GO" id="GO:0006164">
    <property type="term" value="P:purine nucleotide biosynthetic process"/>
    <property type="evidence" value="ECO:0007669"/>
    <property type="project" value="UniProtKB-KW"/>
</dbReference>
<accession>A0A1A9EW68</accession>
<name>A0A1A9EW68_9GAMM</name>
<keyword evidence="6 12" id="KW-0378">Hydrolase</keyword>
<dbReference type="STRING" id="1821621.A8C75_05480"/>
<dbReference type="Pfam" id="PF00763">
    <property type="entry name" value="THF_DHG_CYH"/>
    <property type="match status" value="1"/>
</dbReference>
<dbReference type="GO" id="GO:0004477">
    <property type="term" value="F:methenyltetrahydrofolate cyclohydrolase activity"/>
    <property type="evidence" value="ECO:0007669"/>
    <property type="project" value="UniProtKB-UniRule"/>
</dbReference>
<evidence type="ECO:0000313" key="16">
    <source>
        <dbReference type="Proteomes" id="UP000078070"/>
    </source>
</evidence>
<dbReference type="NCBIfam" id="NF008058">
    <property type="entry name" value="PRK10792.1"/>
    <property type="match status" value="1"/>
</dbReference>
<evidence type="ECO:0000256" key="2">
    <source>
        <dbReference type="ARBA" id="ARBA00011738"/>
    </source>
</evidence>
<keyword evidence="11 12" id="KW-0511">Multifunctional enzyme</keyword>
<dbReference type="FunFam" id="3.40.50.10860:FF:000005">
    <property type="entry name" value="C-1-tetrahydrofolate synthase, cytoplasmic, putative"/>
    <property type="match status" value="1"/>
</dbReference>
<feature type="binding site" evidence="12">
    <location>
        <begin position="178"/>
        <end position="180"/>
    </location>
    <ligand>
        <name>NADP(+)</name>
        <dbReference type="ChEBI" id="CHEBI:58349"/>
    </ligand>
</feature>
<evidence type="ECO:0000256" key="10">
    <source>
        <dbReference type="ARBA" id="ARBA00023167"/>
    </source>
</evidence>
<organism evidence="15 16">
    <name type="scientific">Marinobacterium aestuarii</name>
    <dbReference type="NCBI Taxonomy" id="1821621"/>
    <lineage>
        <taxon>Bacteria</taxon>
        <taxon>Pseudomonadati</taxon>
        <taxon>Pseudomonadota</taxon>
        <taxon>Gammaproteobacteria</taxon>
        <taxon>Oceanospirillales</taxon>
        <taxon>Oceanospirillaceae</taxon>
        <taxon>Marinobacterium</taxon>
    </lineage>
</organism>
<evidence type="ECO:0000256" key="3">
    <source>
        <dbReference type="ARBA" id="ARBA00022563"/>
    </source>
</evidence>
<dbReference type="EMBL" id="CP015839">
    <property type="protein sequence ID" value="ANG61990.1"/>
    <property type="molecule type" value="Genomic_DNA"/>
</dbReference>
<dbReference type="PRINTS" id="PR00085">
    <property type="entry name" value="THFDHDRGNASE"/>
</dbReference>
<evidence type="ECO:0000256" key="6">
    <source>
        <dbReference type="ARBA" id="ARBA00022801"/>
    </source>
</evidence>
<dbReference type="GO" id="GO:0009086">
    <property type="term" value="P:methionine biosynthetic process"/>
    <property type="evidence" value="ECO:0007669"/>
    <property type="project" value="UniProtKB-KW"/>
</dbReference>
<dbReference type="OrthoDB" id="9803580at2"/>
<evidence type="ECO:0000313" key="15">
    <source>
        <dbReference type="EMBL" id="ANG61990.1"/>
    </source>
</evidence>